<feature type="compositionally biased region" description="Basic and acidic residues" evidence="2">
    <location>
        <begin position="52"/>
        <end position="65"/>
    </location>
</feature>
<feature type="compositionally biased region" description="Basic residues" evidence="2">
    <location>
        <begin position="229"/>
        <end position="250"/>
    </location>
</feature>
<keyword evidence="4" id="KW-1185">Reference proteome</keyword>
<feature type="coiled-coil region" evidence="1">
    <location>
        <begin position="292"/>
        <end position="354"/>
    </location>
</feature>
<feature type="region of interest" description="Disordered" evidence="2">
    <location>
        <begin position="388"/>
        <end position="430"/>
    </location>
</feature>
<dbReference type="OrthoDB" id="5600564at2759"/>
<name>A0A1X2G909_9FUNG</name>
<organism evidence="3 4">
    <name type="scientific">Hesseltinella vesiculosa</name>
    <dbReference type="NCBI Taxonomy" id="101127"/>
    <lineage>
        <taxon>Eukaryota</taxon>
        <taxon>Fungi</taxon>
        <taxon>Fungi incertae sedis</taxon>
        <taxon>Mucoromycota</taxon>
        <taxon>Mucoromycotina</taxon>
        <taxon>Mucoromycetes</taxon>
        <taxon>Mucorales</taxon>
        <taxon>Cunninghamellaceae</taxon>
        <taxon>Hesseltinella</taxon>
    </lineage>
</organism>
<comment type="caution">
    <text evidence="3">The sequence shown here is derived from an EMBL/GenBank/DDBJ whole genome shotgun (WGS) entry which is preliminary data.</text>
</comment>
<feature type="compositionally biased region" description="Low complexity" evidence="2">
    <location>
        <begin position="407"/>
        <end position="430"/>
    </location>
</feature>
<keyword evidence="1" id="KW-0175">Coiled coil</keyword>
<feature type="coiled-coil region" evidence="1">
    <location>
        <begin position="435"/>
        <end position="492"/>
    </location>
</feature>
<evidence type="ECO:0008006" key="5">
    <source>
        <dbReference type="Google" id="ProtNLM"/>
    </source>
</evidence>
<evidence type="ECO:0000256" key="2">
    <source>
        <dbReference type="SAM" id="MobiDB-lite"/>
    </source>
</evidence>
<feature type="region of interest" description="Disordered" evidence="2">
    <location>
        <begin position="1"/>
        <end position="100"/>
    </location>
</feature>
<feature type="compositionally biased region" description="Polar residues" evidence="2">
    <location>
        <begin position="1"/>
        <end position="11"/>
    </location>
</feature>
<reference evidence="3 4" key="1">
    <citation type="submission" date="2016-07" db="EMBL/GenBank/DDBJ databases">
        <title>Pervasive Adenine N6-methylation of Active Genes in Fungi.</title>
        <authorList>
            <consortium name="DOE Joint Genome Institute"/>
            <person name="Mondo S.J."/>
            <person name="Dannebaum R.O."/>
            <person name="Kuo R.C."/>
            <person name="Labutti K."/>
            <person name="Haridas S."/>
            <person name="Kuo A."/>
            <person name="Salamov A."/>
            <person name="Ahrendt S.R."/>
            <person name="Lipzen A."/>
            <person name="Sullivan W."/>
            <person name="Andreopoulos W.B."/>
            <person name="Clum A."/>
            <person name="Lindquist E."/>
            <person name="Daum C."/>
            <person name="Ramamoorthy G.K."/>
            <person name="Gryganskyi A."/>
            <person name="Culley D."/>
            <person name="Magnuson J.K."/>
            <person name="James T.Y."/>
            <person name="O'Malley M.A."/>
            <person name="Stajich J.E."/>
            <person name="Spatafora J.W."/>
            <person name="Visel A."/>
            <person name="Grigoriev I.V."/>
        </authorList>
    </citation>
    <scope>NUCLEOTIDE SEQUENCE [LARGE SCALE GENOMIC DNA]</scope>
    <source>
        <strain evidence="3 4">NRRL 3301</strain>
    </source>
</reference>
<dbReference type="Proteomes" id="UP000242146">
    <property type="component" value="Unassembled WGS sequence"/>
</dbReference>
<feature type="region of interest" description="Disordered" evidence="2">
    <location>
        <begin position="228"/>
        <end position="250"/>
    </location>
</feature>
<gene>
    <name evidence="3" type="ORF">DM01DRAFT_1409897</name>
</gene>
<sequence length="504" mass="57567">MSQHTPSNQNFWPLKRFSRTKSDRPLFRKPSAVSIRKDPQSMESLCSGVELGEERPKNPEDDHRSVLQRPASMTSLQQIAQSGRSAPGLPRSSKQQRSYIRRLSDCTLDDQPLTTPPDDSSLDDQVVVVPDVDDDDFTLFSGSCPSSIVSDSPPMTAKPMIKHHHQLRYTRYPPHPRRPVSMIEEPADIDRAMAYYYLSPPGSAVDLPTYMKKPASPALSPKLPAASLRSKRMSHPGPMHHHNSTTHSMQHRHHLSVELLKQELDSERAVVYALQRQKEAYNKDISYLCQNVDALTKENQEWKRKHQHERVEKERFQDELSATMEKLNEAMMQLKQLDRDKQALNADLQSKNLQLEAALQPSTTDPNHIPADQVKFLKSTLEQLLRLEVFDDKPSKPKDEEKPKVHTSPSKTNTTSTSSRRSVVATATTSHSISLKDLETQLQNCLREKDLLQAEYSKIPVSGASALYRRKREELEARLDDVDSRLRKTRLKIRRRTRRDGLTS</sequence>
<feature type="compositionally biased region" description="Basic and acidic residues" evidence="2">
    <location>
        <begin position="388"/>
        <end position="404"/>
    </location>
</feature>
<evidence type="ECO:0000313" key="3">
    <source>
        <dbReference type="EMBL" id="ORX48220.1"/>
    </source>
</evidence>
<dbReference type="EMBL" id="MCGT01000030">
    <property type="protein sequence ID" value="ORX48220.1"/>
    <property type="molecule type" value="Genomic_DNA"/>
</dbReference>
<protein>
    <recommendedName>
        <fullName evidence="5">Enkurin domain-containing protein</fullName>
    </recommendedName>
</protein>
<accession>A0A1X2G909</accession>
<evidence type="ECO:0000313" key="4">
    <source>
        <dbReference type="Proteomes" id="UP000242146"/>
    </source>
</evidence>
<feature type="region of interest" description="Disordered" evidence="2">
    <location>
        <begin position="105"/>
        <end position="124"/>
    </location>
</feature>
<proteinExistence type="predicted"/>
<evidence type="ECO:0000256" key="1">
    <source>
        <dbReference type="SAM" id="Coils"/>
    </source>
</evidence>
<dbReference type="AlphaFoldDB" id="A0A1X2G909"/>
<feature type="compositionally biased region" description="Polar residues" evidence="2">
    <location>
        <begin position="71"/>
        <end position="84"/>
    </location>
</feature>